<accession>A0A9Q3HSB3</accession>
<dbReference type="EMBL" id="AVOT02023380">
    <property type="protein sequence ID" value="MBW0513369.1"/>
    <property type="molecule type" value="Genomic_DNA"/>
</dbReference>
<feature type="compositionally biased region" description="Low complexity" evidence="1">
    <location>
        <begin position="1"/>
        <end position="16"/>
    </location>
</feature>
<dbReference type="AlphaFoldDB" id="A0A9Q3HSB3"/>
<feature type="region of interest" description="Disordered" evidence="1">
    <location>
        <begin position="155"/>
        <end position="180"/>
    </location>
</feature>
<evidence type="ECO:0000256" key="1">
    <source>
        <dbReference type="SAM" id="MobiDB-lite"/>
    </source>
</evidence>
<reference evidence="2" key="1">
    <citation type="submission" date="2021-03" db="EMBL/GenBank/DDBJ databases">
        <title>Draft genome sequence of rust myrtle Austropuccinia psidii MF-1, a brazilian biotype.</title>
        <authorList>
            <person name="Quecine M.C."/>
            <person name="Pachon D.M.R."/>
            <person name="Bonatelli M.L."/>
            <person name="Correr F.H."/>
            <person name="Franceschini L.M."/>
            <person name="Leite T.F."/>
            <person name="Margarido G.R.A."/>
            <person name="Almeida C.A."/>
            <person name="Ferrarezi J.A."/>
            <person name="Labate C.A."/>
        </authorList>
    </citation>
    <scope>NUCLEOTIDE SEQUENCE</scope>
    <source>
        <strain evidence="2">MF-1</strain>
    </source>
</reference>
<proteinExistence type="predicted"/>
<sequence length="199" mass="22811">MPSTRSGALSTASSSSQKGYRHDYVRRQTVSEGQGSVTESQTEKLGHSEADNTALPPMIADTTTRSPFRHIQSHKEGLQQCIAAQRVTDHSRSVEKLHEFLPDCEKTPRPSQHWKVTQLMEKKNMIILAEEWCKKTLHHPRKFQKAPIARSNISNVKKKPQAQKKGKGKEPATNLTARARESQKFIRMPWKMYLRWPEQ</sequence>
<protein>
    <submittedName>
        <fullName evidence="2">Uncharacterized protein</fullName>
    </submittedName>
</protein>
<comment type="caution">
    <text evidence="2">The sequence shown here is derived from an EMBL/GenBank/DDBJ whole genome shotgun (WGS) entry which is preliminary data.</text>
</comment>
<dbReference type="Proteomes" id="UP000765509">
    <property type="component" value="Unassembled WGS sequence"/>
</dbReference>
<feature type="region of interest" description="Disordered" evidence="1">
    <location>
        <begin position="1"/>
        <end position="57"/>
    </location>
</feature>
<feature type="compositionally biased region" description="Basic and acidic residues" evidence="1">
    <location>
        <begin position="41"/>
        <end position="50"/>
    </location>
</feature>
<evidence type="ECO:0000313" key="2">
    <source>
        <dbReference type="EMBL" id="MBW0513369.1"/>
    </source>
</evidence>
<keyword evidence="3" id="KW-1185">Reference proteome</keyword>
<organism evidence="2 3">
    <name type="scientific">Austropuccinia psidii MF-1</name>
    <dbReference type="NCBI Taxonomy" id="1389203"/>
    <lineage>
        <taxon>Eukaryota</taxon>
        <taxon>Fungi</taxon>
        <taxon>Dikarya</taxon>
        <taxon>Basidiomycota</taxon>
        <taxon>Pucciniomycotina</taxon>
        <taxon>Pucciniomycetes</taxon>
        <taxon>Pucciniales</taxon>
        <taxon>Sphaerophragmiaceae</taxon>
        <taxon>Austropuccinia</taxon>
    </lineage>
</organism>
<gene>
    <name evidence="2" type="ORF">O181_053084</name>
</gene>
<feature type="compositionally biased region" description="Basic residues" evidence="1">
    <location>
        <begin position="156"/>
        <end position="167"/>
    </location>
</feature>
<feature type="compositionally biased region" description="Polar residues" evidence="1">
    <location>
        <begin position="28"/>
        <end position="40"/>
    </location>
</feature>
<name>A0A9Q3HSB3_9BASI</name>
<evidence type="ECO:0000313" key="3">
    <source>
        <dbReference type="Proteomes" id="UP000765509"/>
    </source>
</evidence>